<dbReference type="RefSeq" id="WP_071907080.1">
    <property type="nucleotide sequence ID" value="NZ_LT607756.1"/>
</dbReference>
<evidence type="ECO:0000313" key="3">
    <source>
        <dbReference type="Proteomes" id="UP000094707"/>
    </source>
</evidence>
<dbReference type="AlphaFoldDB" id="A0A1D3L376"/>
<protein>
    <submittedName>
        <fullName evidence="2">Region of a membrane-bound protein predicted to be embedded in the membrane</fullName>
    </submittedName>
</protein>
<dbReference type="InterPro" id="IPR013783">
    <property type="entry name" value="Ig-like_fold"/>
</dbReference>
<dbReference type="InterPro" id="IPR011635">
    <property type="entry name" value="CARDB"/>
</dbReference>
<dbReference type="EMBL" id="LT607756">
    <property type="protein sequence ID" value="SCG85969.1"/>
    <property type="molecule type" value="Genomic_DNA"/>
</dbReference>
<dbReference type="KEGG" id="mcub:MCBB_1412"/>
<dbReference type="GeneID" id="30412254"/>
<reference evidence="2 3" key="1">
    <citation type="submission" date="2016-08" db="EMBL/GenBank/DDBJ databases">
        <authorList>
            <person name="Seilhamer J.J."/>
        </authorList>
    </citation>
    <scope>NUCLEOTIDE SEQUENCE [LARGE SCALE GENOMIC DNA]</scope>
    <source>
        <strain evidence="2">Buetzberg</strain>
    </source>
</reference>
<evidence type="ECO:0000259" key="1">
    <source>
        <dbReference type="Pfam" id="PF07705"/>
    </source>
</evidence>
<dbReference type="Proteomes" id="UP000094707">
    <property type="component" value="Chromosome I"/>
</dbReference>
<proteinExistence type="predicted"/>
<organism evidence="2 3">
    <name type="scientific">Methanobacterium congolense</name>
    <dbReference type="NCBI Taxonomy" id="118062"/>
    <lineage>
        <taxon>Archaea</taxon>
        <taxon>Methanobacteriati</taxon>
        <taxon>Methanobacteriota</taxon>
        <taxon>Methanomada group</taxon>
        <taxon>Methanobacteria</taxon>
        <taxon>Methanobacteriales</taxon>
        <taxon>Methanobacteriaceae</taxon>
        <taxon>Methanobacterium</taxon>
    </lineage>
</organism>
<dbReference type="Gene3D" id="2.60.40.10">
    <property type="entry name" value="Immunoglobulins"/>
    <property type="match status" value="1"/>
</dbReference>
<sequence length="402" mass="45035">MVRSEIITCAFLGLIILSLFISSIEAAGYPDLSVIGVSPWDANMPNKYVSGYRVAVANYGSAPSPNSTMEFYVRTYDGKTLNKNFTVPSIPAGSARSLKFSMCNGTDGSFKNGYVIVNRKKSFREIKYKNNARNFGLKETIPSSSNLTVEEFRKDNNPVSSYNSYSDLVSYNSPLSSEMNITEIRVSIYNGPSYWYNIAYARFHIPGYMHENTTLYVSGTSYSPTSWDEDTITFDFPDIYRTYSAYVIVRGESLEKKNAFREPFEFVDTSGNNVVADGNTWRRGAVEFYTTPYTWVKLSTKTAPFGSSYTASSSADRITIKANNGGRYVAGWFLIPRGNFTNITALYGSNSIQANNATGGYYGVFHPCARQDSIGFQMEGSNLGFSNFRSFGFSPWTWREQY</sequence>
<gene>
    <name evidence="2" type="ORF">MCBB_1412</name>
</gene>
<dbReference type="OrthoDB" id="68229at2157"/>
<accession>A0A1D3L376</accession>
<feature type="domain" description="CARDB" evidence="1">
    <location>
        <begin position="30"/>
        <end position="133"/>
    </location>
</feature>
<keyword evidence="3" id="KW-1185">Reference proteome</keyword>
<name>A0A1D3L376_9EURY</name>
<dbReference type="STRING" id="118062.MCBB_1412"/>
<dbReference type="Pfam" id="PF07705">
    <property type="entry name" value="CARDB"/>
    <property type="match status" value="1"/>
</dbReference>
<evidence type="ECO:0000313" key="2">
    <source>
        <dbReference type="EMBL" id="SCG85969.1"/>
    </source>
</evidence>